<dbReference type="EMBL" id="KN823145">
    <property type="protein sequence ID" value="KIO21234.1"/>
    <property type="molecule type" value="Genomic_DNA"/>
</dbReference>
<name>A0A0C3QAM3_9AGAM</name>
<sequence>MPTQRTTGRSSKEESYLDSGAPLQFLGQPTSETPRSPSKPPSIDRRSNVTPRIRRAKPFWNKWRVGTTTGSKEHNNGQISTLNYEGSPMAPCARALRAAPTTLCPSALGEISDEPNRHGDEIKALYSNVEFEKSFYRYLHHDEPSGDRPFEACSSRALSGNDATSEQEMLFHPALFFTAHPPHNDNEIIEDDYPTWMRNLKSSAINRQKLVGELEEGNQATTPVPLSGVPNAVSPVHTPIHDAETVPPEITPIPPAQKSMVTAVFIEMPAPYASQLSIKGNSGRTSGGATLRADQRLADMFLGVHDVLGV</sequence>
<evidence type="ECO:0000313" key="3">
    <source>
        <dbReference type="Proteomes" id="UP000054248"/>
    </source>
</evidence>
<accession>A0A0C3QAM3</accession>
<dbReference type="HOGENOM" id="CLU_897693_0_0_1"/>
<protein>
    <submittedName>
        <fullName evidence="2">Uncharacterized protein</fullName>
    </submittedName>
</protein>
<keyword evidence="3" id="KW-1185">Reference proteome</keyword>
<dbReference type="AlphaFoldDB" id="A0A0C3QAM3"/>
<reference evidence="2 3" key="1">
    <citation type="submission" date="2014-04" db="EMBL/GenBank/DDBJ databases">
        <authorList>
            <consortium name="DOE Joint Genome Institute"/>
            <person name="Kuo A."/>
            <person name="Girlanda M."/>
            <person name="Perotto S."/>
            <person name="Kohler A."/>
            <person name="Nagy L.G."/>
            <person name="Floudas D."/>
            <person name="Copeland A."/>
            <person name="Barry K.W."/>
            <person name="Cichocki N."/>
            <person name="Veneault-Fourrey C."/>
            <person name="LaButti K."/>
            <person name="Lindquist E.A."/>
            <person name="Lipzen A."/>
            <person name="Lundell T."/>
            <person name="Morin E."/>
            <person name="Murat C."/>
            <person name="Sun H."/>
            <person name="Tunlid A."/>
            <person name="Henrissat B."/>
            <person name="Grigoriev I.V."/>
            <person name="Hibbett D.S."/>
            <person name="Martin F."/>
            <person name="Nordberg H.P."/>
            <person name="Cantor M.N."/>
            <person name="Hua S.X."/>
        </authorList>
    </citation>
    <scope>NUCLEOTIDE SEQUENCE [LARGE SCALE GENOMIC DNA]</scope>
    <source>
        <strain evidence="2 3">MUT 4182</strain>
    </source>
</reference>
<proteinExistence type="predicted"/>
<dbReference type="Proteomes" id="UP000054248">
    <property type="component" value="Unassembled WGS sequence"/>
</dbReference>
<organism evidence="2 3">
    <name type="scientific">Tulasnella calospora MUT 4182</name>
    <dbReference type="NCBI Taxonomy" id="1051891"/>
    <lineage>
        <taxon>Eukaryota</taxon>
        <taxon>Fungi</taxon>
        <taxon>Dikarya</taxon>
        <taxon>Basidiomycota</taxon>
        <taxon>Agaricomycotina</taxon>
        <taxon>Agaricomycetes</taxon>
        <taxon>Cantharellales</taxon>
        <taxon>Tulasnellaceae</taxon>
        <taxon>Tulasnella</taxon>
    </lineage>
</organism>
<evidence type="ECO:0000256" key="1">
    <source>
        <dbReference type="SAM" id="MobiDB-lite"/>
    </source>
</evidence>
<gene>
    <name evidence="2" type="ORF">M407DRAFT_10508</name>
</gene>
<feature type="compositionally biased region" description="Polar residues" evidence="1">
    <location>
        <begin position="27"/>
        <end position="36"/>
    </location>
</feature>
<feature type="region of interest" description="Disordered" evidence="1">
    <location>
        <begin position="1"/>
        <end position="51"/>
    </location>
</feature>
<evidence type="ECO:0000313" key="2">
    <source>
        <dbReference type="EMBL" id="KIO21234.1"/>
    </source>
</evidence>
<reference evidence="3" key="2">
    <citation type="submission" date="2015-01" db="EMBL/GenBank/DDBJ databases">
        <title>Evolutionary Origins and Diversification of the Mycorrhizal Mutualists.</title>
        <authorList>
            <consortium name="DOE Joint Genome Institute"/>
            <consortium name="Mycorrhizal Genomics Consortium"/>
            <person name="Kohler A."/>
            <person name="Kuo A."/>
            <person name="Nagy L.G."/>
            <person name="Floudas D."/>
            <person name="Copeland A."/>
            <person name="Barry K.W."/>
            <person name="Cichocki N."/>
            <person name="Veneault-Fourrey C."/>
            <person name="LaButti K."/>
            <person name="Lindquist E.A."/>
            <person name="Lipzen A."/>
            <person name="Lundell T."/>
            <person name="Morin E."/>
            <person name="Murat C."/>
            <person name="Riley R."/>
            <person name="Ohm R."/>
            <person name="Sun H."/>
            <person name="Tunlid A."/>
            <person name="Henrissat B."/>
            <person name="Grigoriev I.V."/>
            <person name="Hibbett D.S."/>
            <person name="Martin F."/>
        </authorList>
    </citation>
    <scope>NUCLEOTIDE SEQUENCE [LARGE SCALE GENOMIC DNA]</scope>
    <source>
        <strain evidence="3">MUT 4182</strain>
    </source>
</reference>